<accession>A0ABW1P9M3</accession>
<comment type="caution">
    <text evidence="2">The sequence shown here is derived from an EMBL/GenBank/DDBJ whole genome shotgun (WGS) entry which is preliminary data.</text>
</comment>
<dbReference type="RefSeq" id="WP_380638532.1">
    <property type="nucleotide sequence ID" value="NZ_JBHSQO010000026.1"/>
</dbReference>
<proteinExistence type="predicted"/>
<feature type="transmembrane region" description="Helical" evidence="1">
    <location>
        <begin position="34"/>
        <end position="53"/>
    </location>
</feature>
<evidence type="ECO:0000313" key="2">
    <source>
        <dbReference type="EMBL" id="MFC6092241.1"/>
    </source>
</evidence>
<feature type="transmembrane region" description="Helical" evidence="1">
    <location>
        <begin position="7"/>
        <end position="28"/>
    </location>
</feature>
<gene>
    <name evidence="2" type="ORF">ACFP3R_23470</name>
</gene>
<protein>
    <submittedName>
        <fullName evidence="2">Uncharacterized protein</fullName>
    </submittedName>
</protein>
<name>A0ABW1P9M3_9PSEU</name>
<dbReference type="EMBL" id="JBHSQO010000026">
    <property type="protein sequence ID" value="MFC6092241.1"/>
    <property type="molecule type" value="Genomic_DNA"/>
</dbReference>
<organism evidence="2 3">
    <name type="scientific">Saccharothrix lopnurensis</name>
    <dbReference type="NCBI Taxonomy" id="1670621"/>
    <lineage>
        <taxon>Bacteria</taxon>
        <taxon>Bacillati</taxon>
        <taxon>Actinomycetota</taxon>
        <taxon>Actinomycetes</taxon>
        <taxon>Pseudonocardiales</taxon>
        <taxon>Pseudonocardiaceae</taxon>
        <taxon>Saccharothrix</taxon>
    </lineage>
</organism>
<sequence length="100" mass="10175">MSVVVRRAVQVTSSVVTGTVVAVLVNLITQGWSWPTAAGLVVAVVVAVVVEWWRGGADTGASGAEDRVTITAAEGSVAMGRDNTGSVTISGIVPRRPDDG</sequence>
<dbReference type="Proteomes" id="UP001596220">
    <property type="component" value="Unassembled WGS sequence"/>
</dbReference>
<keyword evidence="3" id="KW-1185">Reference proteome</keyword>
<evidence type="ECO:0000256" key="1">
    <source>
        <dbReference type="SAM" id="Phobius"/>
    </source>
</evidence>
<evidence type="ECO:0000313" key="3">
    <source>
        <dbReference type="Proteomes" id="UP001596220"/>
    </source>
</evidence>
<reference evidence="3" key="1">
    <citation type="journal article" date="2019" name="Int. J. Syst. Evol. Microbiol.">
        <title>The Global Catalogue of Microorganisms (GCM) 10K type strain sequencing project: providing services to taxonomists for standard genome sequencing and annotation.</title>
        <authorList>
            <consortium name="The Broad Institute Genomics Platform"/>
            <consortium name="The Broad Institute Genome Sequencing Center for Infectious Disease"/>
            <person name="Wu L."/>
            <person name="Ma J."/>
        </authorList>
    </citation>
    <scope>NUCLEOTIDE SEQUENCE [LARGE SCALE GENOMIC DNA]</scope>
    <source>
        <strain evidence="3">CGMCC 4.7246</strain>
    </source>
</reference>
<keyword evidence="1" id="KW-1133">Transmembrane helix</keyword>
<keyword evidence="1" id="KW-0812">Transmembrane</keyword>
<keyword evidence="1" id="KW-0472">Membrane</keyword>